<evidence type="ECO:0000256" key="7">
    <source>
        <dbReference type="ARBA" id="ARBA00022989"/>
    </source>
</evidence>
<evidence type="ECO:0000256" key="10">
    <source>
        <dbReference type="ARBA" id="ARBA00030253"/>
    </source>
</evidence>
<evidence type="ECO:0000256" key="2">
    <source>
        <dbReference type="ARBA" id="ARBA00004919"/>
    </source>
</evidence>
<dbReference type="InterPro" id="IPR000537">
    <property type="entry name" value="UbiA_prenyltransferase"/>
</dbReference>
<dbReference type="HAMAP" id="MF_00154">
    <property type="entry name" value="CyoE_CtaB"/>
    <property type="match status" value="1"/>
</dbReference>
<feature type="transmembrane region" description="Helical" evidence="14">
    <location>
        <begin position="294"/>
        <end position="313"/>
    </location>
</feature>
<comment type="miscellaneous">
    <text evidence="14">Carbon 2 of the heme B porphyrin ring is defined according to the Fischer nomenclature.</text>
</comment>
<dbReference type="PANTHER" id="PTHR43448">
    <property type="entry name" value="PROTOHEME IX FARNESYLTRANSFERASE, MITOCHONDRIAL"/>
    <property type="match status" value="1"/>
</dbReference>
<feature type="transmembrane region" description="Helical" evidence="14">
    <location>
        <begin position="193"/>
        <end position="216"/>
    </location>
</feature>
<dbReference type="InterPro" id="IPR044878">
    <property type="entry name" value="UbiA_sf"/>
</dbReference>
<evidence type="ECO:0000256" key="4">
    <source>
        <dbReference type="ARBA" id="ARBA00022475"/>
    </source>
</evidence>
<feature type="transmembrane region" description="Helical" evidence="14">
    <location>
        <begin position="71"/>
        <end position="92"/>
    </location>
</feature>
<comment type="subcellular location">
    <subcellularLocation>
        <location evidence="1 14">Cell membrane</location>
        <topology evidence="1 14">Multi-pass membrane protein</topology>
    </subcellularLocation>
</comment>
<feature type="transmembrane region" description="Helical" evidence="14">
    <location>
        <begin position="46"/>
        <end position="65"/>
    </location>
</feature>
<evidence type="ECO:0000256" key="6">
    <source>
        <dbReference type="ARBA" id="ARBA00022692"/>
    </source>
</evidence>
<evidence type="ECO:0000256" key="3">
    <source>
        <dbReference type="ARBA" id="ARBA00012292"/>
    </source>
</evidence>
<keyword evidence="6 14" id="KW-0812">Transmembrane</keyword>
<reference evidence="15" key="1">
    <citation type="submission" date="2020-02" db="EMBL/GenBank/DDBJ databases">
        <authorList>
            <person name="Meier V. D."/>
        </authorList>
    </citation>
    <scope>NUCLEOTIDE SEQUENCE</scope>
    <source>
        <strain evidence="15">AVDCRST_MAG63</strain>
    </source>
</reference>
<dbReference type="FunFam" id="1.10.357.140:FF:000001">
    <property type="entry name" value="Protoheme IX farnesyltransferase"/>
    <property type="match status" value="1"/>
</dbReference>
<keyword evidence="7 14" id="KW-1133">Transmembrane helix</keyword>
<dbReference type="GO" id="GO:0048034">
    <property type="term" value="P:heme O biosynthetic process"/>
    <property type="evidence" value="ECO:0007669"/>
    <property type="project" value="UniProtKB-UniRule"/>
</dbReference>
<dbReference type="AlphaFoldDB" id="A0A6J4H6J3"/>
<gene>
    <name evidence="14" type="primary">ctaB</name>
    <name evidence="15" type="ORF">AVDCRST_MAG63-161</name>
</gene>
<dbReference type="Pfam" id="PF01040">
    <property type="entry name" value="UbiA"/>
    <property type="match status" value="1"/>
</dbReference>
<feature type="transmembrane region" description="Helical" evidence="14">
    <location>
        <begin position="113"/>
        <end position="133"/>
    </location>
</feature>
<evidence type="ECO:0000256" key="11">
    <source>
        <dbReference type="ARBA" id="ARBA00040810"/>
    </source>
</evidence>
<comment type="pathway">
    <text evidence="2 14">Porphyrin-containing compound metabolism; heme O biosynthesis; heme O from protoheme: step 1/1.</text>
</comment>
<proteinExistence type="inferred from homology"/>
<evidence type="ECO:0000256" key="9">
    <source>
        <dbReference type="ARBA" id="ARBA00023136"/>
    </source>
</evidence>
<dbReference type="GO" id="GO:0008495">
    <property type="term" value="F:protoheme IX farnesyltransferase activity"/>
    <property type="evidence" value="ECO:0007669"/>
    <property type="project" value="UniProtKB-UniRule"/>
</dbReference>
<dbReference type="EC" id="2.5.1.141" evidence="3 14"/>
<dbReference type="GO" id="GO:0005886">
    <property type="term" value="C:plasma membrane"/>
    <property type="evidence" value="ECO:0007669"/>
    <property type="project" value="UniProtKB-SubCell"/>
</dbReference>
<keyword evidence="5 14" id="KW-0808">Transferase</keyword>
<dbReference type="InterPro" id="IPR006369">
    <property type="entry name" value="Protohaem_IX_farnesylTrfase"/>
</dbReference>
<comment type="function">
    <text evidence="14">Converts heme B (protoheme IX) to heme O by substitution of the vinyl group on carbon 2 of heme B porphyrin ring with a hydroxyethyl farnesyl side group.</text>
</comment>
<keyword evidence="9 14" id="KW-0472">Membrane</keyword>
<feature type="transmembrane region" description="Helical" evidence="14">
    <location>
        <begin position="264"/>
        <end position="282"/>
    </location>
</feature>
<accession>A0A6J4H6J3</accession>
<comment type="similarity">
    <text evidence="14">Belongs to the UbiA prenyltransferase family. Protoheme IX farnesyltransferase subfamily.</text>
</comment>
<evidence type="ECO:0000313" key="15">
    <source>
        <dbReference type="EMBL" id="CAA9214700.1"/>
    </source>
</evidence>
<keyword evidence="4 14" id="KW-1003">Cell membrane</keyword>
<sequence>MSAVKIAPVPSSVAPKASVPLANAEARTTARTATWKDYLALTKPRVISLLLFTTLAAMFVAARGWPGGWLFLAVALGGYMAAGAANAINMVIDRDIDGAMTRTAKRPTVTQSIPTRSALAFAFALEAASFALLSGVANVLAASLALAGLLFYVFVYTLLLKRRTWHNIVIGGAAGAFPPLVGWAAVTGGLSPLAWYLFGIVFAWTPVHFWALALLIKDDYARAGIPMLPVVRGERATVLQIGLYAVLTAVVSILPWTLGGEVRAVYLLSAALLNALLLVRSWQLFRSPDRPRAVSLYKYSMLYLALLFLAMAVDRAVAI</sequence>
<feature type="transmembrane region" description="Helical" evidence="14">
    <location>
        <begin position="237"/>
        <end position="258"/>
    </location>
</feature>
<dbReference type="Gene3D" id="1.10.357.140">
    <property type="entry name" value="UbiA prenyltransferase"/>
    <property type="match status" value="1"/>
</dbReference>
<dbReference type="CDD" id="cd13957">
    <property type="entry name" value="PT_UbiA_Cox10"/>
    <property type="match status" value="1"/>
</dbReference>
<name>A0A6J4H6J3_9BACT</name>
<evidence type="ECO:0000256" key="1">
    <source>
        <dbReference type="ARBA" id="ARBA00004651"/>
    </source>
</evidence>
<evidence type="ECO:0000256" key="14">
    <source>
        <dbReference type="HAMAP-Rule" id="MF_00154"/>
    </source>
</evidence>
<feature type="transmembrane region" description="Helical" evidence="14">
    <location>
        <begin position="167"/>
        <end position="187"/>
    </location>
</feature>
<dbReference type="NCBIfam" id="NF003349">
    <property type="entry name" value="PRK04375.1-2"/>
    <property type="match status" value="1"/>
</dbReference>
<evidence type="ECO:0000256" key="5">
    <source>
        <dbReference type="ARBA" id="ARBA00022679"/>
    </source>
</evidence>
<protein>
    <recommendedName>
        <fullName evidence="11 14">Protoheme IX farnesyltransferase</fullName>
        <ecNumber evidence="3 14">2.5.1.141</ecNumber>
    </recommendedName>
    <alternativeName>
        <fullName evidence="12 14">Heme B farnesyltransferase</fullName>
    </alternativeName>
    <alternativeName>
        <fullName evidence="10 14">Heme O synthase</fullName>
    </alternativeName>
</protein>
<feature type="transmembrane region" description="Helical" evidence="14">
    <location>
        <begin position="139"/>
        <end position="160"/>
    </location>
</feature>
<organism evidence="15">
    <name type="scientific">uncultured Armatimonadetes bacterium</name>
    <dbReference type="NCBI Taxonomy" id="157466"/>
    <lineage>
        <taxon>Bacteria</taxon>
        <taxon>Bacillati</taxon>
        <taxon>Armatimonadota</taxon>
        <taxon>environmental samples</taxon>
    </lineage>
</organism>
<dbReference type="NCBIfam" id="TIGR01473">
    <property type="entry name" value="cyoE_ctaB"/>
    <property type="match status" value="1"/>
</dbReference>
<dbReference type="EMBL" id="CADCTO010000021">
    <property type="protein sequence ID" value="CAA9214700.1"/>
    <property type="molecule type" value="Genomic_DNA"/>
</dbReference>
<dbReference type="UniPathway" id="UPA00834">
    <property type="reaction ID" value="UER00712"/>
</dbReference>
<evidence type="ECO:0000256" key="13">
    <source>
        <dbReference type="ARBA" id="ARBA00047690"/>
    </source>
</evidence>
<keyword evidence="8 14" id="KW-0350">Heme biosynthesis</keyword>
<dbReference type="PANTHER" id="PTHR43448:SF7">
    <property type="entry name" value="4-HYDROXYBENZOATE SOLANESYLTRANSFERASE"/>
    <property type="match status" value="1"/>
</dbReference>
<evidence type="ECO:0000256" key="8">
    <source>
        <dbReference type="ARBA" id="ARBA00023133"/>
    </source>
</evidence>
<evidence type="ECO:0000256" key="12">
    <source>
        <dbReference type="ARBA" id="ARBA00042475"/>
    </source>
</evidence>
<comment type="catalytic activity">
    <reaction evidence="13 14">
        <text>heme b + (2E,6E)-farnesyl diphosphate + H2O = Fe(II)-heme o + diphosphate</text>
        <dbReference type="Rhea" id="RHEA:28070"/>
        <dbReference type="ChEBI" id="CHEBI:15377"/>
        <dbReference type="ChEBI" id="CHEBI:33019"/>
        <dbReference type="ChEBI" id="CHEBI:60344"/>
        <dbReference type="ChEBI" id="CHEBI:60530"/>
        <dbReference type="ChEBI" id="CHEBI:175763"/>
        <dbReference type="EC" id="2.5.1.141"/>
    </reaction>
</comment>